<dbReference type="Pfam" id="PF03704">
    <property type="entry name" value="BTAD"/>
    <property type="match status" value="1"/>
</dbReference>
<dbReference type="SUPFAM" id="SSF52540">
    <property type="entry name" value="P-loop containing nucleoside triphosphate hydrolases"/>
    <property type="match status" value="1"/>
</dbReference>
<accession>A0ABP9SKB6</accession>
<dbReference type="Gene3D" id="1.25.40.10">
    <property type="entry name" value="Tetratricopeptide repeat domain"/>
    <property type="match status" value="3"/>
</dbReference>
<dbReference type="SMART" id="SM00028">
    <property type="entry name" value="TPR"/>
    <property type="match status" value="9"/>
</dbReference>
<evidence type="ECO:0000259" key="6">
    <source>
        <dbReference type="PROSITE" id="PS51755"/>
    </source>
</evidence>
<feature type="DNA-binding region" description="OmpR/PhoB-type" evidence="4">
    <location>
        <begin position="1"/>
        <end position="57"/>
    </location>
</feature>
<evidence type="ECO:0000313" key="7">
    <source>
        <dbReference type="EMBL" id="GAA5197380.1"/>
    </source>
</evidence>
<dbReference type="InterPro" id="IPR005158">
    <property type="entry name" value="BTAD"/>
</dbReference>
<dbReference type="InterPro" id="IPR011990">
    <property type="entry name" value="TPR-like_helical_dom_sf"/>
</dbReference>
<organism evidence="7 8">
    <name type="scientific">Rugosimonospora acidiphila</name>
    <dbReference type="NCBI Taxonomy" id="556531"/>
    <lineage>
        <taxon>Bacteria</taxon>
        <taxon>Bacillati</taxon>
        <taxon>Actinomycetota</taxon>
        <taxon>Actinomycetes</taxon>
        <taxon>Micromonosporales</taxon>
        <taxon>Micromonosporaceae</taxon>
        <taxon>Rugosimonospora</taxon>
    </lineage>
</organism>
<feature type="region of interest" description="Disordered" evidence="5">
    <location>
        <begin position="1013"/>
        <end position="1032"/>
    </location>
</feature>
<dbReference type="SUPFAM" id="SSF48452">
    <property type="entry name" value="TPR-like"/>
    <property type="match status" value="3"/>
</dbReference>
<keyword evidence="3" id="KW-0802">TPR repeat</keyword>
<dbReference type="InterPro" id="IPR019734">
    <property type="entry name" value="TPR_rpt"/>
</dbReference>
<comment type="similarity">
    <text evidence="1">Belongs to the AfsR/DnrI/RedD regulatory family.</text>
</comment>
<feature type="repeat" description="TPR" evidence="3">
    <location>
        <begin position="678"/>
        <end position="711"/>
    </location>
</feature>
<dbReference type="Pfam" id="PF13424">
    <property type="entry name" value="TPR_12"/>
    <property type="match status" value="3"/>
</dbReference>
<evidence type="ECO:0000313" key="8">
    <source>
        <dbReference type="Proteomes" id="UP001501570"/>
    </source>
</evidence>
<evidence type="ECO:0000256" key="2">
    <source>
        <dbReference type="ARBA" id="ARBA00023125"/>
    </source>
</evidence>
<evidence type="ECO:0000256" key="1">
    <source>
        <dbReference type="ARBA" id="ARBA00005820"/>
    </source>
</evidence>
<evidence type="ECO:0000256" key="3">
    <source>
        <dbReference type="PROSITE-ProRule" id="PRU00339"/>
    </source>
</evidence>
<dbReference type="PANTHER" id="PTHR47691">
    <property type="entry name" value="REGULATOR-RELATED"/>
    <property type="match status" value="1"/>
</dbReference>
<keyword evidence="8" id="KW-1185">Reference proteome</keyword>
<feature type="domain" description="OmpR/PhoB-type" evidence="6">
    <location>
        <begin position="1"/>
        <end position="57"/>
    </location>
</feature>
<dbReference type="CDD" id="cd15831">
    <property type="entry name" value="BTAD"/>
    <property type="match status" value="1"/>
</dbReference>
<dbReference type="Gene3D" id="3.40.50.300">
    <property type="entry name" value="P-loop containing nucleotide triphosphate hydrolases"/>
    <property type="match status" value="1"/>
</dbReference>
<dbReference type="RefSeq" id="WP_345636774.1">
    <property type="nucleotide sequence ID" value="NZ_BAABJQ010000029.1"/>
</dbReference>
<dbReference type="PANTHER" id="PTHR47691:SF3">
    <property type="entry name" value="HTH-TYPE TRANSCRIPTIONAL REGULATOR RV0890C-RELATED"/>
    <property type="match status" value="1"/>
</dbReference>
<protein>
    <submittedName>
        <fullName evidence="7">BTAD domain-containing putative transcriptional regulator</fullName>
    </submittedName>
</protein>
<dbReference type="SUPFAM" id="SSF46894">
    <property type="entry name" value="C-terminal effector domain of the bipartite response regulators"/>
    <property type="match status" value="1"/>
</dbReference>
<dbReference type="InterPro" id="IPR016032">
    <property type="entry name" value="Sig_transdc_resp-reg_C-effctor"/>
</dbReference>
<dbReference type="InterPro" id="IPR027417">
    <property type="entry name" value="P-loop_NTPase"/>
</dbReference>
<proteinExistence type="inferred from homology"/>
<evidence type="ECO:0000256" key="4">
    <source>
        <dbReference type="PROSITE-ProRule" id="PRU01091"/>
    </source>
</evidence>
<dbReference type="PROSITE" id="PS50005">
    <property type="entry name" value="TPR"/>
    <property type="match status" value="2"/>
</dbReference>
<comment type="caution">
    <text evidence="7">The sequence shown here is derived from an EMBL/GenBank/DDBJ whole genome shotgun (WGS) entry which is preliminary data.</text>
</comment>
<gene>
    <name evidence="7" type="ORF">GCM10023322_68500</name>
</gene>
<dbReference type="SMART" id="SM01043">
    <property type="entry name" value="BTAD"/>
    <property type="match status" value="1"/>
</dbReference>
<dbReference type="Gene3D" id="1.10.10.10">
    <property type="entry name" value="Winged helix-like DNA-binding domain superfamily/Winged helix DNA-binding domain"/>
    <property type="match status" value="2"/>
</dbReference>
<dbReference type="Pfam" id="PF00931">
    <property type="entry name" value="NB-ARC"/>
    <property type="match status" value="1"/>
</dbReference>
<sequence length="1032" mass="112788">MTVDRLVDLLWPGGPPASARGVVQSHISALRRTLSMHDADRDELRIDTAGAGYLLRCDPDSIDAHRFSRLVAEARSANDDEKRAVLLDEALALWRGPALAGAASQDVHGRLCRDLDEARLGAIEDRAEALVRLGNHRNVAEHLAALADEHPDRPRLTRALMLALHGSGRTAQALDAYQRAARHLRNELGLEPTPELQDLQVSMLRAEPNRNGRAPATVVRPAVPLPIPRQLPADIAQFTGRQAELRHLLGLSGPATEPGATMVAAIDGMAGVGKTTLAVRAAHQLAPRFPDGQVFVDLHGYTENIEPADPIMVLETLLRTAGVDTARIPASLDERAALWRTHVADKRLLLVLDNGRDESQVAPLLPGSPLCLVIVTSRRRMVGLDRATPISLDVLSLTEAVTLLSQAAGSDRMAGSAPATAVQVADWCGRLPLAIRIASARLRHHPGWTADHLLELLRGEQGPLATLHAGQRSITAALNLSYQHLTEAQQRLYRRLGLHPGPNLDSYAAAALLETDLNHVRRHLDELYDAHLLTEPRPGRYVLHDLVRHHMATAVAQDPAGHRSAALGRLFDHYAYTAANAVDRAHPYEAHRRPHLRPPGTSRLTFDTRAAAEAWLDTELSNIFATVRIAAEHGRSDHILRLSAILHRYLHTRADDARDLHGRALAAARSVGDHGAELRALVGLGLADRVQGRYEAASDYYNRAVNLARRIGEYFGELEALCGLARIHSLQGRRAEATQYYELVLDMAPDVGDRVSEVEALNGLGQVHQLQNRSEQAMQCHSRALDLAREIGDRTNELHALQGCGYSNQMLGRHAEAAEYFTEELTLARDTTTRTNEMYALIGLGRIHQVDGRYERAADCLGQVLAIAHDIAHPVGQLNALVSIADAYRLQGDHQLAADHFRRALDLARDIGSQNDQFEALQGLGRVQHITGHPEDAMISHTDALHLATGLEQPADIARARDGLGHAEHALGHVDAARRHWQAALELLTANHISHTDDPSVTPHAVRDHLAQLTKPQSSSVVNAGRDARAYE</sequence>
<dbReference type="InterPro" id="IPR036388">
    <property type="entry name" value="WH-like_DNA-bd_sf"/>
</dbReference>
<reference evidence="8" key="1">
    <citation type="journal article" date="2019" name="Int. J. Syst. Evol. Microbiol.">
        <title>The Global Catalogue of Microorganisms (GCM) 10K type strain sequencing project: providing services to taxonomists for standard genome sequencing and annotation.</title>
        <authorList>
            <consortium name="The Broad Institute Genomics Platform"/>
            <consortium name="The Broad Institute Genome Sequencing Center for Infectious Disease"/>
            <person name="Wu L."/>
            <person name="Ma J."/>
        </authorList>
    </citation>
    <scope>NUCLEOTIDE SEQUENCE [LARGE SCALE GENOMIC DNA]</scope>
    <source>
        <strain evidence="8">JCM 18304</strain>
    </source>
</reference>
<evidence type="ECO:0000256" key="5">
    <source>
        <dbReference type="SAM" id="MobiDB-lite"/>
    </source>
</evidence>
<keyword evidence="2 4" id="KW-0238">DNA-binding</keyword>
<name>A0ABP9SKB6_9ACTN</name>
<dbReference type="Proteomes" id="UP001501570">
    <property type="component" value="Unassembled WGS sequence"/>
</dbReference>
<dbReference type="InterPro" id="IPR001867">
    <property type="entry name" value="OmpR/PhoB-type_DNA-bd"/>
</dbReference>
<dbReference type="InterPro" id="IPR002182">
    <property type="entry name" value="NB-ARC"/>
</dbReference>
<feature type="repeat" description="TPR" evidence="3">
    <location>
        <begin position="878"/>
        <end position="911"/>
    </location>
</feature>
<dbReference type="PROSITE" id="PS51755">
    <property type="entry name" value="OMPR_PHOB"/>
    <property type="match status" value="1"/>
</dbReference>
<dbReference type="PRINTS" id="PR00364">
    <property type="entry name" value="DISEASERSIST"/>
</dbReference>
<dbReference type="EMBL" id="BAABJQ010000029">
    <property type="protein sequence ID" value="GAA5197380.1"/>
    <property type="molecule type" value="Genomic_DNA"/>
</dbReference>